<organism evidence="3 4">
    <name type="scientific">SAR86 cluster bacterium</name>
    <dbReference type="NCBI Taxonomy" id="2030880"/>
    <lineage>
        <taxon>Bacteria</taxon>
        <taxon>Pseudomonadati</taxon>
        <taxon>Pseudomonadota</taxon>
        <taxon>Gammaproteobacteria</taxon>
        <taxon>SAR86 cluster</taxon>
    </lineage>
</organism>
<dbReference type="PANTHER" id="PTHR39555">
    <property type="entry name" value="FIMBRIAL ASSEMBLY PROTEIN PILO-LIKE PROTEIN-RELATED"/>
    <property type="match status" value="1"/>
</dbReference>
<reference evidence="4" key="1">
    <citation type="submission" date="2017-08" db="EMBL/GenBank/DDBJ databases">
        <title>A dynamic microbial community with high functional redundancy inhabits the cold, oxic subseafloor aquifer.</title>
        <authorList>
            <person name="Tully B.J."/>
            <person name="Wheat C.G."/>
            <person name="Glazer B.T."/>
            <person name="Huber J.A."/>
        </authorList>
    </citation>
    <scope>NUCLEOTIDE SEQUENCE [LARGE SCALE GENOMIC DNA]</scope>
</reference>
<comment type="caution">
    <text evidence="3">The sequence shown here is derived from an EMBL/GenBank/DDBJ whole genome shotgun (WGS) entry which is preliminary data.</text>
</comment>
<evidence type="ECO:0000313" key="3">
    <source>
        <dbReference type="EMBL" id="PCJ25915.1"/>
    </source>
</evidence>
<keyword evidence="2" id="KW-0812">Transmembrane</keyword>
<dbReference type="PANTHER" id="PTHR39555:SF1">
    <property type="entry name" value="TYPE IV PILUS INNER MEMBRANE COMPONENT PILO"/>
    <property type="match status" value="1"/>
</dbReference>
<keyword evidence="1" id="KW-0175">Coiled coil</keyword>
<keyword evidence="2" id="KW-0472">Membrane</keyword>
<keyword evidence="2" id="KW-1133">Transmembrane helix</keyword>
<dbReference type="InterPro" id="IPR007445">
    <property type="entry name" value="PilO"/>
</dbReference>
<dbReference type="InterPro" id="IPR014717">
    <property type="entry name" value="Transl_elong_EF1B/ribsomal_bS6"/>
</dbReference>
<dbReference type="PIRSF" id="PIRSF016482">
    <property type="entry name" value="PilO"/>
    <property type="match status" value="1"/>
</dbReference>
<name>A0A2A5B380_9GAMM</name>
<accession>A0A2A5B380</accession>
<dbReference type="GO" id="GO:0043683">
    <property type="term" value="P:type IV pilus assembly"/>
    <property type="evidence" value="ECO:0007669"/>
    <property type="project" value="InterPro"/>
</dbReference>
<evidence type="ECO:0000256" key="2">
    <source>
        <dbReference type="SAM" id="Phobius"/>
    </source>
</evidence>
<sequence>MSLFSNIISELQGFDWNDLQDVDTIGIWPTPVKTLIILLIFAACMAGGYFFHVQNLQAELQEVSREEGTLRIEFEQKAFLAANLEEYRAQTIQMEESFAELLRRLPSVTEVPGLVEDVTNTGLGSGLEFANLVLPDEQIQEFYIEIPINLEVVGDFHDFGTFVSGVASLDRIVTLHDFYIRARQDSFLDMSIVARTYRYKDVDEVVE</sequence>
<dbReference type="EMBL" id="NVVJ01000014">
    <property type="protein sequence ID" value="PCJ25915.1"/>
    <property type="molecule type" value="Genomic_DNA"/>
</dbReference>
<dbReference type="Pfam" id="PF04350">
    <property type="entry name" value="PilO"/>
    <property type="match status" value="1"/>
</dbReference>
<proteinExistence type="predicted"/>
<dbReference type="AlphaFoldDB" id="A0A2A5B380"/>
<dbReference type="Proteomes" id="UP000218327">
    <property type="component" value="Unassembled WGS sequence"/>
</dbReference>
<feature type="transmembrane region" description="Helical" evidence="2">
    <location>
        <begin position="32"/>
        <end position="51"/>
    </location>
</feature>
<feature type="coiled-coil region" evidence="1">
    <location>
        <begin position="53"/>
        <end position="104"/>
    </location>
</feature>
<dbReference type="Gene3D" id="3.30.70.60">
    <property type="match status" value="1"/>
</dbReference>
<protein>
    <submittedName>
        <fullName evidence="3">Pilus assembly protein PilP</fullName>
    </submittedName>
</protein>
<evidence type="ECO:0000313" key="4">
    <source>
        <dbReference type="Proteomes" id="UP000218327"/>
    </source>
</evidence>
<dbReference type="GO" id="GO:0043107">
    <property type="term" value="P:type IV pilus-dependent motility"/>
    <property type="evidence" value="ECO:0007669"/>
    <property type="project" value="InterPro"/>
</dbReference>
<evidence type="ECO:0000256" key="1">
    <source>
        <dbReference type="SAM" id="Coils"/>
    </source>
</evidence>
<gene>
    <name evidence="3" type="ORF">COA96_06615</name>
</gene>
<dbReference type="Gene3D" id="1.10.287.540">
    <property type="entry name" value="Helix hairpin bin"/>
    <property type="match status" value="1"/>
</dbReference>